<feature type="compositionally biased region" description="Basic residues" evidence="1">
    <location>
        <begin position="119"/>
        <end position="129"/>
    </location>
</feature>
<evidence type="ECO:0000256" key="1">
    <source>
        <dbReference type="SAM" id="MobiDB-lite"/>
    </source>
</evidence>
<reference evidence="2 3" key="1">
    <citation type="journal article" date="2023" name="Res Sq">
        <title>Genomic and morphological characterization of Knufia obscura isolated from the Mars 2020 spacecraft assembly facility.</title>
        <authorList>
            <person name="Chander A.M."/>
            <person name="Teixeira M.M."/>
            <person name="Singh N.K."/>
            <person name="Williams M.P."/>
            <person name="Parker C.W."/>
            <person name="Leo P."/>
            <person name="Stajich J.E."/>
            <person name="Torok T."/>
            <person name="Tighe S."/>
            <person name="Mason C.E."/>
            <person name="Venkateswaran K."/>
        </authorList>
    </citation>
    <scope>NUCLEOTIDE SEQUENCE [LARGE SCALE GENOMIC DNA]</scope>
    <source>
        <strain evidence="2 3">CCFEE 5817</strain>
    </source>
</reference>
<dbReference type="Proteomes" id="UP001334248">
    <property type="component" value="Unassembled WGS sequence"/>
</dbReference>
<accession>A0ABR0RZF6</accession>
<organism evidence="2 3">
    <name type="scientific">Knufia obscura</name>
    <dbReference type="NCBI Taxonomy" id="1635080"/>
    <lineage>
        <taxon>Eukaryota</taxon>
        <taxon>Fungi</taxon>
        <taxon>Dikarya</taxon>
        <taxon>Ascomycota</taxon>
        <taxon>Pezizomycotina</taxon>
        <taxon>Eurotiomycetes</taxon>
        <taxon>Chaetothyriomycetidae</taxon>
        <taxon>Chaetothyriales</taxon>
        <taxon>Trichomeriaceae</taxon>
        <taxon>Knufia</taxon>
    </lineage>
</organism>
<feature type="compositionally biased region" description="Basic and acidic residues" evidence="1">
    <location>
        <begin position="153"/>
        <end position="176"/>
    </location>
</feature>
<name>A0ABR0RZF6_9EURO</name>
<dbReference type="EMBL" id="JAVHJV010000001">
    <property type="protein sequence ID" value="KAK5945966.1"/>
    <property type="molecule type" value="Genomic_DNA"/>
</dbReference>
<gene>
    <name evidence="2" type="ORF">PMZ80_000105</name>
</gene>
<feature type="region of interest" description="Disordered" evidence="1">
    <location>
        <begin position="111"/>
        <end position="176"/>
    </location>
</feature>
<comment type="caution">
    <text evidence="2">The sequence shown here is derived from an EMBL/GenBank/DDBJ whole genome shotgun (WGS) entry which is preliminary data.</text>
</comment>
<dbReference type="RefSeq" id="XP_064734056.1">
    <property type="nucleotide sequence ID" value="XM_064868559.1"/>
</dbReference>
<keyword evidence="3" id="KW-1185">Reference proteome</keyword>
<proteinExistence type="predicted"/>
<protein>
    <submittedName>
        <fullName evidence="2">Uncharacterized protein</fullName>
    </submittedName>
</protein>
<evidence type="ECO:0000313" key="3">
    <source>
        <dbReference type="Proteomes" id="UP001334248"/>
    </source>
</evidence>
<evidence type="ECO:0000313" key="2">
    <source>
        <dbReference type="EMBL" id="KAK5945966.1"/>
    </source>
</evidence>
<sequence>MVDAMKGVALATPKSTGRKIYSSICILETQNHGSINISDLIDMDATQLQHLSVVLTHLNDATVDWAEVAKERGISRKDNALTSFKQLIKKHGLEYTNNKFNAIAGFDASADGAAGGTPKVKKARTPRKRKSEDEDGDDKQEKASATKKQKAKKAAEGNLKEDKEGDTEDGVKDESD</sequence>
<dbReference type="GeneID" id="89993554"/>